<evidence type="ECO:0000256" key="1">
    <source>
        <dbReference type="SAM" id="MobiDB-lite"/>
    </source>
</evidence>
<accession>A0AAU7NNF1</accession>
<feature type="region of interest" description="Disordered" evidence="1">
    <location>
        <begin position="234"/>
        <end position="278"/>
    </location>
</feature>
<name>A0AAU7NNF1_PEDPE</name>
<gene>
    <name evidence="2" type="ORF">BB06_04140</name>
</gene>
<reference evidence="2" key="1">
    <citation type="submission" date="2014-02" db="EMBL/GenBank/DDBJ databases">
        <authorList>
            <person name="Zhao D."/>
            <person name="Dong X."/>
            <person name="Li Y."/>
            <person name="Lv L."/>
            <person name="Zhao D."/>
            <person name="Gao Y."/>
            <person name="Wang Y."/>
            <person name="Li Y."/>
        </authorList>
    </citation>
    <scope>NUCLEOTIDE SEQUENCE</scope>
    <source>
        <strain evidence="2">CGMCC 7049</strain>
    </source>
</reference>
<organism evidence="2">
    <name type="scientific">Pediococcus pentosaceus CGMCC 7049</name>
    <dbReference type="NCBI Taxonomy" id="1460385"/>
    <lineage>
        <taxon>Bacteria</taxon>
        <taxon>Bacillati</taxon>
        <taxon>Bacillota</taxon>
        <taxon>Bacilli</taxon>
        <taxon>Lactobacillales</taxon>
        <taxon>Lactobacillaceae</taxon>
        <taxon>Pediococcus</taxon>
    </lineage>
</organism>
<feature type="compositionally biased region" description="Low complexity" evidence="1">
    <location>
        <begin position="140"/>
        <end position="150"/>
    </location>
</feature>
<evidence type="ECO:0000313" key="2">
    <source>
        <dbReference type="EMBL" id="XBS09123.1"/>
    </source>
</evidence>
<protein>
    <submittedName>
        <fullName evidence="2">Helix-turn-helix domain-containing protein</fullName>
    </submittedName>
</protein>
<dbReference type="RefSeq" id="WP_147628908.1">
    <property type="nucleotide sequence ID" value="NZ_CP157400.1"/>
</dbReference>
<feature type="compositionally biased region" description="Polar residues" evidence="1">
    <location>
        <begin position="257"/>
        <end position="271"/>
    </location>
</feature>
<feature type="region of interest" description="Disordered" evidence="1">
    <location>
        <begin position="140"/>
        <end position="161"/>
    </location>
</feature>
<dbReference type="EMBL" id="CP157400">
    <property type="protein sequence ID" value="XBS09123.1"/>
    <property type="molecule type" value="Genomic_DNA"/>
</dbReference>
<sequence length="290" mass="33467">MEDKPNYYSITPANVRYDKSLPMGARFMYGEITALTKKDGYCWAGDSYFAELYEVTNTTIQNWLRALERKGYISRKRIYKEGTKQIKNRYIRLFDTPTQNNLGTYVKNINDPTQNNLGTYPKNIKNPTQNNLRDSITSTITSTTTNNNKPSKPPKPVADRDHFESLWKLYPNKKGKESAWNSYKQSIKAGATDDEIKQGINNYLAEIKAKQTPKRYIKHGQTWFKQKGWQDEYDTTPEAPVNGRKTVQRETLPEWAQDNSINQPAKTSKPTVSPEEIQRQFEKLKTITGG</sequence>
<reference evidence="2" key="2">
    <citation type="submission" date="2024-05" db="EMBL/GenBank/DDBJ databases">
        <authorList>
            <person name="Chen H."/>
        </authorList>
    </citation>
    <scope>NUCLEOTIDE SEQUENCE</scope>
    <source>
        <strain evidence="2">CGMCC 7049</strain>
    </source>
</reference>
<dbReference type="AlphaFoldDB" id="A0AAU7NNF1"/>
<dbReference type="Pfam" id="PF13730">
    <property type="entry name" value="HTH_36"/>
    <property type="match status" value="1"/>
</dbReference>
<proteinExistence type="predicted"/>